<feature type="region of interest" description="Disordered" evidence="1">
    <location>
        <begin position="1"/>
        <end position="73"/>
    </location>
</feature>
<accession>A0A6I9QPQ9</accession>
<dbReference type="InParanoid" id="A0A6I9QPQ9"/>
<sequence>MSYKEKEAVRVSPNPSSGGKESSVGVNPVNLGRASLKAAPTSVDPLPKGTDGSSPQSTIGKEGARAQETTGTWSQTVQGLRMFKWESLRASADEVAALEVRFTNMVYFSNEDIDKACTRWRSTLVGKFLG</sequence>
<evidence type="ECO:0000313" key="2">
    <source>
        <dbReference type="Proteomes" id="UP000504607"/>
    </source>
</evidence>
<evidence type="ECO:0000313" key="3">
    <source>
        <dbReference type="RefSeq" id="XP_010913308.1"/>
    </source>
</evidence>
<gene>
    <name evidence="3" type="primary">LOC105039034</name>
</gene>
<proteinExistence type="predicted"/>
<dbReference type="RefSeq" id="XP_010913308.1">
    <property type="nucleotide sequence ID" value="XM_010915006.3"/>
</dbReference>
<organism evidence="2 3">
    <name type="scientific">Elaeis guineensis var. tenera</name>
    <name type="common">Oil palm</name>
    <dbReference type="NCBI Taxonomy" id="51953"/>
    <lineage>
        <taxon>Eukaryota</taxon>
        <taxon>Viridiplantae</taxon>
        <taxon>Streptophyta</taxon>
        <taxon>Embryophyta</taxon>
        <taxon>Tracheophyta</taxon>
        <taxon>Spermatophyta</taxon>
        <taxon>Magnoliopsida</taxon>
        <taxon>Liliopsida</taxon>
        <taxon>Arecaceae</taxon>
        <taxon>Arecoideae</taxon>
        <taxon>Cocoseae</taxon>
        <taxon>Elaeidinae</taxon>
        <taxon>Elaeis</taxon>
    </lineage>
</organism>
<dbReference type="Proteomes" id="UP000504607">
    <property type="component" value="Chromosome 2"/>
</dbReference>
<dbReference type="KEGG" id="egu:105039034"/>
<dbReference type="GeneID" id="105039034"/>
<dbReference type="AlphaFoldDB" id="A0A6I9QPQ9"/>
<protein>
    <submittedName>
        <fullName evidence="3">Uncharacterized protein LOC105039034</fullName>
    </submittedName>
</protein>
<name>A0A6I9QPQ9_ELAGV</name>
<keyword evidence="2" id="KW-1185">Reference proteome</keyword>
<reference evidence="3" key="1">
    <citation type="submission" date="2025-08" db="UniProtKB">
        <authorList>
            <consortium name="RefSeq"/>
        </authorList>
    </citation>
    <scope>IDENTIFICATION</scope>
</reference>
<evidence type="ECO:0000256" key="1">
    <source>
        <dbReference type="SAM" id="MobiDB-lite"/>
    </source>
</evidence>